<evidence type="ECO:0000313" key="1">
    <source>
        <dbReference type="EMBL" id="TWB34336.1"/>
    </source>
</evidence>
<dbReference type="Proteomes" id="UP000315751">
    <property type="component" value="Unassembled WGS sequence"/>
</dbReference>
<dbReference type="EMBL" id="VITR01000026">
    <property type="protein sequence ID" value="TWB34336.1"/>
    <property type="molecule type" value="Genomic_DNA"/>
</dbReference>
<proteinExistence type="predicted"/>
<accession>A0A560GK68</accession>
<comment type="caution">
    <text evidence="1">The sequence shown here is derived from an EMBL/GenBank/DDBJ whole genome shotgun (WGS) entry which is preliminary data.</text>
</comment>
<protein>
    <submittedName>
        <fullName evidence="1">Uncharacterized protein</fullName>
    </submittedName>
</protein>
<evidence type="ECO:0000313" key="2">
    <source>
        <dbReference type="Proteomes" id="UP000315751"/>
    </source>
</evidence>
<name>A0A560GK68_9PROT</name>
<dbReference type="AlphaFoldDB" id="A0A560GK68"/>
<reference evidence="1 2" key="1">
    <citation type="submission" date="2019-06" db="EMBL/GenBank/DDBJ databases">
        <title>Genomic Encyclopedia of Type Strains, Phase IV (KMG-V): Genome sequencing to study the core and pangenomes of soil and plant-associated prokaryotes.</title>
        <authorList>
            <person name="Whitman W."/>
        </authorList>
    </citation>
    <scope>NUCLEOTIDE SEQUENCE [LARGE SCALE GENOMIC DNA]</scope>
    <source>
        <strain evidence="1 2">BR 11622</strain>
    </source>
</reference>
<gene>
    <name evidence="1" type="ORF">FBZ90_12636</name>
</gene>
<keyword evidence="2" id="KW-1185">Reference proteome</keyword>
<organism evidence="1 2">
    <name type="scientific">Nitrospirillum amazonense</name>
    <dbReference type="NCBI Taxonomy" id="28077"/>
    <lineage>
        <taxon>Bacteria</taxon>
        <taxon>Pseudomonadati</taxon>
        <taxon>Pseudomonadota</taxon>
        <taxon>Alphaproteobacteria</taxon>
        <taxon>Rhodospirillales</taxon>
        <taxon>Azospirillaceae</taxon>
        <taxon>Nitrospirillum</taxon>
    </lineage>
</organism>
<sequence length="214" mass="23349">MGQPAKTSTSNFDQRETDVFINHTVTDPIVFNEARRECLSGAILKWENPENGRLDSTKLCLAVLEKSADVQRAPEDDRDLKRRGLLGLYEGILGQKGLPSNVAQARRLVETINAVSLAPEVRNSENTVTFQLSDKQNVPFNTFPAASLDAAFTSTVLQNYQTGKMPAPSNMSDATLDDVTRACFHNAQTNGACHDAGVAQAGKYLRKAKTAMGY</sequence>